<reference evidence="1" key="1">
    <citation type="submission" date="2020-05" db="EMBL/GenBank/DDBJ databases">
        <authorList>
            <person name="Chiriac C."/>
            <person name="Salcher M."/>
            <person name="Ghai R."/>
            <person name="Kavagutti S V."/>
        </authorList>
    </citation>
    <scope>NUCLEOTIDE SEQUENCE</scope>
</reference>
<gene>
    <name evidence="1" type="ORF">UFOVP149_40</name>
</gene>
<proteinExistence type="predicted"/>
<sequence length="66" mass="7617">MNLFSVIETPELYVNRARAEKLAGTVREWGYRGRVWVKQDRNEPTDYGFCVAVYSNNGFEGYAHAL</sequence>
<dbReference type="EMBL" id="LR798198">
    <property type="protein sequence ID" value="CAB5155962.1"/>
    <property type="molecule type" value="Genomic_DNA"/>
</dbReference>
<organism evidence="1">
    <name type="scientific">uncultured Caudovirales phage</name>
    <dbReference type="NCBI Taxonomy" id="2100421"/>
    <lineage>
        <taxon>Viruses</taxon>
        <taxon>Duplodnaviria</taxon>
        <taxon>Heunggongvirae</taxon>
        <taxon>Uroviricota</taxon>
        <taxon>Caudoviricetes</taxon>
        <taxon>Peduoviridae</taxon>
        <taxon>Maltschvirus</taxon>
        <taxon>Maltschvirus maltsch</taxon>
    </lineage>
</organism>
<protein>
    <submittedName>
        <fullName evidence="1">Uncharacterized protein</fullName>
    </submittedName>
</protein>
<evidence type="ECO:0000313" key="1">
    <source>
        <dbReference type="EMBL" id="CAB5155962.1"/>
    </source>
</evidence>
<name>A0A6J7WCE9_9CAUD</name>
<accession>A0A6J7WCE9</accession>